<evidence type="ECO:0000259" key="1">
    <source>
        <dbReference type="Pfam" id="PF08241"/>
    </source>
</evidence>
<proteinExistence type="predicted"/>
<organism evidence="2">
    <name type="scientific">marine metagenome</name>
    <dbReference type="NCBI Taxonomy" id="408172"/>
    <lineage>
        <taxon>unclassified sequences</taxon>
        <taxon>metagenomes</taxon>
        <taxon>ecological metagenomes</taxon>
    </lineage>
</organism>
<protein>
    <recommendedName>
        <fullName evidence="1">Methyltransferase type 11 domain-containing protein</fullName>
    </recommendedName>
</protein>
<dbReference type="AlphaFoldDB" id="A0A382ANV4"/>
<dbReference type="EMBL" id="UINC01026172">
    <property type="protein sequence ID" value="SVB03136.1"/>
    <property type="molecule type" value="Genomic_DNA"/>
</dbReference>
<sequence>MGWEEVDEGWGSRAKDWAYLMEPAWWPEFDQVLRDAGVGAGTRYLDVCCGSGFAAQMAGRRGAEVHGLDASDRLLAIAEARTAEGDFRHGDMHDLPWKDGTFDVVTSFRGIWGSNDQAVVEAARVLEPGGTFAVTFFPIDEPAPWDQWWVSIAKVSDHELEVGRILGSIGEEGRVEEMCEATGLVPGERRFVRFDVEMGPEVEDLVRASVSPGATYMAVKERGLDVVEEALRRDFTPLWDEAIGLRIGVVIEYLLATKPG</sequence>
<evidence type="ECO:0000313" key="2">
    <source>
        <dbReference type="EMBL" id="SVB03136.1"/>
    </source>
</evidence>
<accession>A0A382ANV4</accession>
<dbReference type="CDD" id="cd02440">
    <property type="entry name" value="AdoMet_MTases"/>
    <property type="match status" value="1"/>
</dbReference>
<dbReference type="Gene3D" id="3.40.50.150">
    <property type="entry name" value="Vaccinia Virus protein VP39"/>
    <property type="match status" value="1"/>
</dbReference>
<feature type="domain" description="Methyltransferase type 11" evidence="1">
    <location>
        <begin position="45"/>
        <end position="133"/>
    </location>
</feature>
<name>A0A382ANV4_9ZZZZ</name>
<dbReference type="GO" id="GO:0008757">
    <property type="term" value="F:S-adenosylmethionine-dependent methyltransferase activity"/>
    <property type="evidence" value="ECO:0007669"/>
    <property type="project" value="InterPro"/>
</dbReference>
<dbReference type="SUPFAM" id="SSF53335">
    <property type="entry name" value="S-adenosyl-L-methionine-dependent methyltransferases"/>
    <property type="match status" value="1"/>
</dbReference>
<reference evidence="2" key="1">
    <citation type="submission" date="2018-05" db="EMBL/GenBank/DDBJ databases">
        <authorList>
            <person name="Lanie J.A."/>
            <person name="Ng W.-L."/>
            <person name="Kazmierczak K.M."/>
            <person name="Andrzejewski T.M."/>
            <person name="Davidsen T.M."/>
            <person name="Wayne K.J."/>
            <person name="Tettelin H."/>
            <person name="Glass J.I."/>
            <person name="Rusch D."/>
            <person name="Podicherti R."/>
            <person name="Tsui H.-C.T."/>
            <person name="Winkler M.E."/>
        </authorList>
    </citation>
    <scope>NUCLEOTIDE SEQUENCE</scope>
</reference>
<dbReference type="PANTHER" id="PTHR43464">
    <property type="entry name" value="METHYLTRANSFERASE"/>
    <property type="match status" value="1"/>
</dbReference>
<dbReference type="InterPro" id="IPR013216">
    <property type="entry name" value="Methyltransf_11"/>
</dbReference>
<dbReference type="InterPro" id="IPR029063">
    <property type="entry name" value="SAM-dependent_MTases_sf"/>
</dbReference>
<gene>
    <name evidence="2" type="ORF">METZ01_LOCUS155990</name>
</gene>
<dbReference type="Pfam" id="PF08241">
    <property type="entry name" value="Methyltransf_11"/>
    <property type="match status" value="1"/>
</dbReference>
<dbReference type="PANTHER" id="PTHR43464:SF83">
    <property type="entry name" value="MALONYL-[ACYL-CARRIER PROTEIN] O-METHYLTRANSFERASE"/>
    <property type="match status" value="1"/>
</dbReference>